<evidence type="ECO:0000256" key="1">
    <source>
        <dbReference type="SAM" id="Phobius"/>
    </source>
</evidence>
<evidence type="ECO:0000313" key="3">
    <source>
        <dbReference type="EMBL" id="MBE5024864.1"/>
    </source>
</evidence>
<accession>A0ABR9QUX1</accession>
<feature type="domain" description="VanZ-like" evidence="2">
    <location>
        <begin position="19"/>
        <end position="147"/>
    </location>
</feature>
<proteinExistence type="predicted"/>
<evidence type="ECO:0000313" key="4">
    <source>
        <dbReference type="Proteomes" id="UP001194273"/>
    </source>
</evidence>
<organism evidence="3 4">
    <name type="scientific">Thermophilibacter gallinarum</name>
    <dbReference type="NCBI Taxonomy" id="2779357"/>
    <lineage>
        <taxon>Bacteria</taxon>
        <taxon>Bacillati</taxon>
        <taxon>Actinomycetota</taxon>
        <taxon>Coriobacteriia</taxon>
        <taxon>Coriobacteriales</taxon>
        <taxon>Atopobiaceae</taxon>
        <taxon>Thermophilibacter</taxon>
    </lineage>
</organism>
<sequence length="158" mass="16859">MTQPTTHDSARRPTYLRWVVAFACWLVVIWGHSLVQGPQSAMESDLVASVLRPLFEAAGVADPATMSLVVRKGAHFLEYAVLGVLGRGMLHARRLERGSSPFPAALMVPLVAVVDECLQLFVPGRSGMPSDVLIDLGGLVAGALVGCLVSAALDRRRA</sequence>
<dbReference type="EMBL" id="JADCJZ010000003">
    <property type="protein sequence ID" value="MBE5024864.1"/>
    <property type="molecule type" value="Genomic_DNA"/>
</dbReference>
<reference evidence="3 4" key="1">
    <citation type="submission" date="2020-10" db="EMBL/GenBank/DDBJ databases">
        <title>ChiBAC.</title>
        <authorList>
            <person name="Zenner C."/>
            <person name="Hitch T.C.A."/>
            <person name="Clavel T."/>
        </authorList>
    </citation>
    <scope>NUCLEOTIDE SEQUENCE [LARGE SCALE GENOMIC DNA]</scope>
    <source>
        <strain evidence="3 4">DSM 107455</strain>
    </source>
</reference>
<comment type="caution">
    <text evidence="3">The sequence shown here is derived from an EMBL/GenBank/DDBJ whole genome shotgun (WGS) entry which is preliminary data.</text>
</comment>
<gene>
    <name evidence="3" type="ORF">INF26_08415</name>
</gene>
<protein>
    <submittedName>
        <fullName evidence="3">VanZ family protein</fullName>
    </submittedName>
</protein>
<keyword evidence="1" id="KW-0472">Membrane</keyword>
<dbReference type="InterPro" id="IPR006976">
    <property type="entry name" value="VanZ-like"/>
</dbReference>
<feature type="transmembrane region" description="Helical" evidence="1">
    <location>
        <begin position="15"/>
        <end position="35"/>
    </location>
</feature>
<dbReference type="NCBIfam" id="NF037970">
    <property type="entry name" value="vanZ_1"/>
    <property type="match status" value="1"/>
</dbReference>
<dbReference type="Proteomes" id="UP001194273">
    <property type="component" value="Unassembled WGS sequence"/>
</dbReference>
<feature type="transmembrane region" description="Helical" evidence="1">
    <location>
        <begin position="133"/>
        <end position="153"/>
    </location>
</feature>
<keyword evidence="4" id="KW-1185">Reference proteome</keyword>
<name>A0ABR9QUX1_9ACTN</name>
<keyword evidence="1" id="KW-0812">Transmembrane</keyword>
<dbReference type="Pfam" id="PF04892">
    <property type="entry name" value="VanZ"/>
    <property type="match status" value="1"/>
</dbReference>
<evidence type="ECO:0000259" key="2">
    <source>
        <dbReference type="Pfam" id="PF04892"/>
    </source>
</evidence>
<keyword evidence="1" id="KW-1133">Transmembrane helix</keyword>
<dbReference type="RefSeq" id="WP_193530485.1">
    <property type="nucleotide sequence ID" value="NZ_JADCJZ010000003.1"/>
</dbReference>